<dbReference type="Gene3D" id="3.30.70.270">
    <property type="match status" value="1"/>
</dbReference>
<dbReference type="InterPro" id="IPR000160">
    <property type="entry name" value="GGDEF_dom"/>
</dbReference>
<evidence type="ECO:0000259" key="5">
    <source>
        <dbReference type="PROSITE" id="PS50887"/>
    </source>
</evidence>
<dbReference type="SUPFAM" id="SSF53850">
    <property type="entry name" value="Periplasmic binding protein-like II"/>
    <property type="match status" value="1"/>
</dbReference>
<dbReference type="GO" id="GO:0052621">
    <property type="term" value="F:diguanylate cyclase activity"/>
    <property type="evidence" value="ECO:0007669"/>
    <property type="project" value="UniProtKB-EC"/>
</dbReference>
<evidence type="ECO:0000256" key="3">
    <source>
        <dbReference type="ARBA" id="ARBA00034247"/>
    </source>
</evidence>
<dbReference type="InterPro" id="IPR029787">
    <property type="entry name" value="Nucleotide_cyclase"/>
</dbReference>
<evidence type="ECO:0000313" key="7">
    <source>
        <dbReference type="Proteomes" id="UP000559987"/>
    </source>
</evidence>
<dbReference type="InterPro" id="IPR050469">
    <property type="entry name" value="Diguanylate_Cyclase"/>
</dbReference>
<dbReference type="InterPro" id="IPR043128">
    <property type="entry name" value="Rev_trsase/Diguanyl_cyclase"/>
</dbReference>
<comment type="caution">
    <text evidence="6">The sequence shown here is derived from an EMBL/GenBank/DDBJ whole genome shotgun (WGS) entry which is preliminary data.</text>
</comment>
<dbReference type="SMART" id="SM00267">
    <property type="entry name" value="GGDEF"/>
    <property type="match status" value="1"/>
</dbReference>
<dbReference type="NCBIfam" id="TIGR00254">
    <property type="entry name" value="GGDEF"/>
    <property type="match status" value="1"/>
</dbReference>
<comment type="catalytic activity">
    <reaction evidence="3">
        <text>2 GTP = 3',3'-c-di-GMP + 2 diphosphate</text>
        <dbReference type="Rhea" id="RHEA:24898"/>
        <dbReference type="ChEBI" id="CHEBI:33019"/>
        <dbReference type="ChEBI" id="CHEBI:37565"/>
        <dbReference type="ChEBI" id="CHEBI:58805"/>
        <dbReference type="EC" id="2.7.7.65"/>
    </reaction>
</comment>
<feature type="domain" description="GGDEF" evidence="5">
    <location>
        <begin position="424"/>
        <end position="549"/>
    </location>
</feature>
<organism evidence="6 7">
    <name type="scientific">Simiduia aestuariiviva</name>
    <dbReference type="NCBI Taxonomy" id="1510459"/>
    <lineage>
        <taxon>Bacteria</taxon>
        <taxon>Pseudomonadati</taxon>
        <taxon>Pseudomonadota</taxon>
        <taxon>Gammaproteobacteria</taxon>
        <taxon>Cellvibrionales</taxon>
        <taxon>Cellvibrionaceae</taxon>
        <taxon>Simiduia</taxon>
    </lineage>
</organism>
<dbReference type="Pfam" id="PF09084">
    <property type="entry name" value="NMT1"/>
    <property type="match status" value="1"/>
</dbReference>
<dbReference type="PANTHER" id="PTHR45138:SF9">
    <property type="entry name" value="DIGUANYLATE CYCLASE DGCM-RELATED"/>
    <property type="match status" value="1"/>
</dbReference>
<feature type="transmembrane region" description="Helical" evidence="4">
    <location>
        <begin position="347"/>
        <end position="367"/>
    </location>
</feature>
<name>A0A839UNR2_9GAMM</name>
<dbReference type="SUPFAM" id="SSF55073">
    <property type="entry name" value="Nucleotide cyclase"/>
    <property type="match status" value="1"/>
</dbReference>
<protein>
    <recommendedName>
        <fullName evidence="2">diguanylate cyclase</fullName>
        <ecNumber evidence="2">2.7.7.65</ecNumber>
    </recommendedName>
</protein>
<dbReference type="Pfam" id="PF00990">
    <property type="entry name" value="GGDEF"/>
    <property type="match status" value="1"/>
</dbReference>
<dbReference type="EMBL" id="JACHXZ010000001">
    <property type="protein sequence ID" value="MBB3167386.1"/>
    <property type="molecule type" value="Genomic_DNA"/>
</dbReference>
<evidence type="ECO:0000256" key="1">
    <source>
        <dbReference type="ARBA" id="ARBA00001946"/>
    </source>
</evidence>
<evidence type="ECO:0000313" key="6">
    <source>
        <dbReference type="EMBL" id="MBB3167386.1"/>
    </source>
</evidence>
<dbReference type="FunFam" id="3.30.70.270:FF:000001">
    <property type="entry name" value="Diguanylate cyclase domain protein"/>
    <property type="match status" value="1"/>
</dbReference>
<dbReference type="PROSITE" id="PS50887">
    <property type="entry name" value="GGDEF"/>
    <property type="match status" value="1"/>
</dbReference>
<dbReference type="RefSeq" id="WP_183908061.1">
    <property type="nucleotide sequence ID" value="NZ_JACHXZ010000001.1"/>
</dbReference>
<dbReference type="InterPro" id="IPR015168">
    <property type="entry name" value="SsuA/THI5"/>
</dbReference>
<dbReference type="Proteomes" id="UP000559987">
    <property type="component" value="Unassembled WGS sequence"/>
</dbReference>
<keyword evidence="4" id="KW-0812">Transmembrane</keyword>
<evidence type="ECO:0000256" key="2">
    <source>
        <dbReference type="ARBA" id="ARBA00012528"/>
    </source>
</evidence>
<reference evidence="6 7" key="1">
    <citation type="submission" date="2020-08" db="EMBL/GenBank/DDBJ databases">
        <title>Genomic Encyclopedia of Type Strains, Phase III (KMG-III): the genomes of soil and plant-associated and newly described type strains.</title>
        <authorList>
            <person name="Whitman W."/>
        </authorList>
    </citation>
    <scope>NUCLEOTIDE SEQUENCE [LARGE SCALE GENOMIC DNA]</scope>
    <source>
        <strain evidence="6 7">CECT 8571</strain>
    </source>
</reference>
<proteinExistence type="predicted"/>
<dbReference type="Gene3D" id="3.40.190.10">
    <property type="entry name" value="Periplasmic binding protein-like II"/>
    <property type="match status" value="2"/>
</dbReference>
<dbReference type="EC" id="2.7.7.65" evidence="2"/>
<dbReference type="PANTHER" id="PTHR45138">
    <property type="entry name" value="REGULATORY COMPONENTS OF SENSORY TRANSDUCTION SYSTEM"/>
    <property type="match status" value="1"/>
</dbReference>
<evidence type="ECO:0000256" key="4">
    <source>
        <dbReference type="SAM" id="Phobius"/>
    </source>
</evidence>
<accession>A0A839UNR2</accession>
<keyword evidence="7" id="KW-1185">Reference proteome</keyword>
<sequence>MNAQSSLDNPHLSTAQFASVPTRYRVNLLPILGLLLSLVCSSSSVASDLTPVRVQLKWFHQFQFAGFYAAQSQGYFEQAGLAVELVEGGPSLDPVEQVLAGVADFGVGNSSLVLDYQEGKPVVFVAAIFQHSPFVILARDEAGINSVLDLEGRTLMGETHAAELLVYLISSGVDMSKVNLIPHTGDMRSLKVGRLPAIHASTAYISTEPFQAIKASIPYKIFSPRDAGIDFYGDSLFTTRAYADANPDVVKAMRDALLDGWRYARQHPEVVVSDILANYPTRKDRLALTFEAHAINGLLNDELVEIGYVSTSRLKKISSLFVKAGLTSGKLDLNGLLFQPSKRTPVWVLNSIGGLIAVCLLSMVVAVRFQRLNKQRLTEIEHRKRLEEKLIEQASTDPLTGLANRRRFQEVSEREFVQARRHKRPLGVVVIDLDSFKSINDRYGHHFGDVCLQSLARACHDSIRSGDLAARMGGDEFTLLLPDACENAADTIKQRLYEWLKTHPVCEGNLGPVYLSISVGVGWWDENDEGINDVLRRADKNMYDEKRPE</sequence>
<dbReference type="AlphaFoldDB" id="A0A839UNR2"/>
<dbReference type="CDD" id="cd01949">
    <property type="entry name" value="GGDEF"/>
    <property type="match status" value="1"/>
</dbReference>
<comment type="cofactor">
    <cofactor evidence="1">
        <name>Mg(2+)</name>
        <dbReference type="ChEBI" id="CHEBI:18420"/>
    </cofactor>
</comment>
<keyword evidence="4" id="KW-1133">Transmembrane helix</keyword>
<keyword evidence="4" id="KW-0472">Membrane</keyword>
<gene>
    <name evidence="6" type="ORF">FHS30_000562</name>
</gene>